<dbReference type="InterPro" id="IPR036249">
    <property type="entry name" value="Thioredoxin-like_sf"/>
</dbReference>
<dbReference type="InterPro" id="IPR000626">
    <property type="entry name" value="Ubiquitin-like_dom"/>
</dbReference>
<dbReference type="Pfam" id="PF00789">
    <property type="entry name" value="UBX"/>
    <property type="match status" value="1"/>
</dbReference>
<feature type="domain" description="UBX" evidence="2">
    <location>
        <begin position="299"/>
        <end position="379"/>
    </location>
</feature>
<dbReference type="InterPro" id="IPR018997">
    <property type="entry name" value="PUB_domain"/>
</dbReference>
<dbReference type="Gene3D" id="1.20.58.2190">
    <property type="match status" value="1"/>
</dbReference>
<dbReference type="InterPro" id="IPR013766">
    <property type="entry name" value="Thioredoxin_domain"/>
</dbReference>
<evidence type="ECO:0000259" key="2">
    <source>
        <dbReference type="PROSITE" id="PS50033"/>
    </source>
</evidence>
<dbReference type="CDD" id="cd01767">
    <property type="entry name" value="UBX"/>
    <property type="match status" value="1"/>
</dbReference>
<dbReference type="CDD" id="cd02947">
    <property type="entry name" value="TRX_family"/>
    <property type="match status" value="1"/>
</dbReference>
<dbReference type="PROSITE" id="PS50053">
    <property type="entry name" value="UBIQUITIN_2"/>
    <property type="match status" value="1"/>
</dbReference>
<dbReference type="SUPFAM" id="SSF46934">
    <property type="entry name" value="UBA-like"/>
    <property type="match status" value="1"/>
</dbReference>
<dbReference type="Proteomes" id="UP001159428">
    <property type="component" value="Unassembled WGS sequence"/>
</dbReference>
<dbReference type="EMBL" id="CALNXJ010000002">
    <property type="protein sequence ID" value="CAH3033611.1"/>
    <property type="molecule type" value="Genomic_DNA"/>
</dbReference>
<feature type="region of interest" description="Disordered" evidence="1">
    <location>
        <begin position="502"/>
        <end position="525"/>
    </location>
</feature>
<dbReference type="PROSITE" id="PS50033">
    <property type="entry name" value="UBX"/>
    <property type="match status" value="1"/>
</dbReference>
<feature type="domain" description="Thioredoxin" evidence="4">
    <location>
        <begin position="366"/>
        <end position="504"/>
    </location>
</feature>
<feature type="domain" description="Ubiquitin-like" evidence="3">
    <location>
        <begin position="304"/>
        <end position="386"/>
    </location>
</feature>
<dbReference type="Gene3D" id="3.10.20.90">
    <property type="entry name" value="Phosphatidylinositol 3-kinase Catalytic Subunit, Chain A, domain 1"/>
    <property type="match status" value="1"/>
</dbReference>
<dbReference type="AlphaFoldDB" id="A0AAU9VN57"/>
<dbReference type="Gene3D" id="3.40.30.10">
    <property type="entry name" value="Glutaredoxin"/>
    <property type="match status" value="1"/>
</dbReference>
<dbReference type="SMART" id="SM00580">
    <property type="entry name" value="PUG"/>
    <property type="match status" value="1"/>
</dbReference>
<keyword evidence="6" id="KW-1185">Reference proteome</keyword>
<dbReference type="SUPFAM" id="SSF52833">
    <property type="entry name" value="Thioredoxin-like"/>
    <property type="match status" value="1"/>
</dbReference>
<sequence>MEASLEALKSVFEPDLVKKTLSLMQVYVRNIVKDPSNQKYRKIRISNPKFNATIWQVEQARTFLLFAGFEQEGDFLFLPSSIKLDGAKLLIDEALGILPSSQTLSVTGNSPAATQPSGVLKLNKQKDSSLFDQDVKADLTLLSYMKEMGYDVGVAERALIVTKNSGIQPAIDWINQNPDKARAPLRNSGANVPQDNSEINRQEPLACNLSFVSAPVLSRFQKTIDERHKFQEKLRLEAIEEAKLEKQRKKLHKEYLLKDLKDDKEEKLEKTKQAKLADNNPGPSNEPTADQHCDLSDCVSSSMVELRIRMPNSQVLTVCLSEDSTVQALYQEVIKQWPTNDTVNLDDIFLMTSFPQRRIYDLERTLQEAGLVPRATVVVQRTDQQGVVVQGEGAVCGIRNITKLDDWQSVLSERDKLIVVQFYASWCSLCRSVSDSFDSLNAKYGMNRQVVFVRVNVEQLKVLKYQQRVTSLPTFKLVWNAQTLAHVEGTNMDDLRQEIEKNMRGPSDTIPQEEPSLDDLNHDPR</sequence>
<dbReference type="SUPFAM" id="SSF54236">
    <property type="entry name" value="Ubiquitin-like"/>
    <property type="match status" value="1"/>
</dbReference>
<evidence type="ECO:0000259" key="4">
    <source>
        <dbReference type="PROSITE" id="PS51352"/>
    </source>
</evidence>
<dbReference type="CDD" id="cd09212">
    <property type="entry name" value="PUB"/>
    <property type="match status" value="1"/>
</dbReference>
<organism evidence="5 6">
    <name type="scientific">Pocillopora meandrina</name>
    <dbReference type="NCBI Taxonomy" id="46732"/>
    <lineage>
        <taxon>Eukaryota</taxon>
        <taxon>Metazoa</taxon>
        <taxon>Cnidaria</taxon>
        <taxon>Anthozoa</taxon>
        <taxon>Hexacorallia</taxon>
        <taxon>Scleractinia</taxon>
        <taxon>Astrocoeniina</taxon>
        <taxon>Pocilloporidae</taxon>
        <taxon>Pocillopora</taxon>
    </lineage>
</organism>
<dbReference type="PANTHER" id="PTHR46713">
    <property type="entry name" value="F13M7.16 PROTEIN"/>
    <property type="match status" value="1"/>
</dbReference>
<dbReference type="InterPro" id="IPR015940">
    <property type="entry name" value="UBA"/>
</dbReference>
<evidence type="ECO:0008006" key="7">
    <source>
        <dbReference type="Google" id="ProtNLM"/>
    </source>
</evidence>
<dbReference type="Pfam" id="PF22562">
    <property type="entry name" value="UBA_7"/>
    <property type="match status" value="1"/>
</dbReference>
<evidence type="ECO:0000313" key="5">
    <source>
        <dbReference type="EMBL" id="CAH3033611.1"/>
    </source>
</evidence>
<dbReference type="InterPro" id="IPR009060">
    <property type="entry name" value="UBA-like_sf"/>
</dbReference>
<gene>
    <name evidence="5" type="ORF">PMEA_00010182</name>
</gene>
<dbReference type="PANTHER" id="PTHR46713:SF1">
    <property type="entry name" value="F13M7.16 PROTEIN"/>
    <property type="match status" value="1"/>
</dbReference>
<comment type="caution">
    <text evidence="5">The sequence shown here is derived from an EMBL/GenBank/DDBJ whole genome shotgun (WGS) entry which is preliminary data.</text>
</comment>
<name>A0AAU9VN57_9CNID</name>
<accession>A0AAU9VN57</accession>
<evidence type="ECO:0000259" key="3">
    <source>
        <dbReference type="PROSITE" id="PS50053"/>
    </source>
</evidence>
<dbReference type="Gene3D" id="1.10.8.10">
    <property type="entry name" value="DNA helicase RuvA subunit, C-terminal domain"/>
    <property type="match status" value="1"/>
</dbReference>
<protein>
    <recommendedName>
        <fullName evidence="7">UBX domain-containing protein</fullName>
    </recommendedName>
</protein>
<evidence type="ECO:0000256" key="1">
    <source>
        <dbReference type="SAM" id="MobiDB-lite"/>
    </source>
</evidence>
<feature type="region of interest" description="Disordered" evidence="1">
    <location>
        <begin position="268"/>
        <end position="294"/>
    </location>
</feature>
<dbReference type="PROSITE" id="PS51352">
    <property type="entry name" value="THIOREDOXIN_2"/>
    <property type="match status" value="1"/>
</dbReference>
<dbReference type="SMART" id="SM00166">
    <property type="entry name" value="UBX"/>
    <property type="match status" value="1"/>
</dbReference>
<dbReference type="InterPro" id="IPR001012">
    <property type="entry name" value="UBX_dom"/>
</dbReference>
<dbReference type="InterPro" id="IPR029071">
    <property type="entry name" value="Ubiquitin-like_domsf"/>
</dbReference>
<dbReference type="Pfam" id="PF00085">
    <property type="entry name" value="Thioredoxin"/>
    <property type="match status" value="1"/>
</dbReference>
<reference evidence="5 6" key="1">
    <citation type="submission" date="2022-05" db="EMBL/GenBank/DDBJ databases">
        <authorList>
            <consortium name="Genoscope - CEA"/>
            <person name="William W."/>
        </authorList>
    </citation>
    <scope>NUCLEOTIDE SEQUENCE [LARGE SCALE GENOMIC DNA]</scope>
</reference>
<dbReference type="SUPFAM" id="SSF143503">
    <property type="entry name" value="PUG domain-like"/>
    <property type="match status" value="1"/>
</dbReference>
<evidence type="ECO:0000313" key="6">
    <source>
        <dbReference type="Proteomes" id="UP001159428"/>
    </source>
</evidence>
<dbReference type="InterPro" id="IPR036339">
    <property type="entry name" value="PUB-like_dom_sf"/>
</dbReference>
<dbReference type="Pfam" id="PF09409">
    <property type="entry name" value="PUB"/>
    <property type="match status" value="1"/>
</dbReference>
<proteinExistence type="predicted"/>